<dbReference type="InterPro" id="IPR011856">
    <property type="entry name" value="tRNA_endonuc-like_dom_sf"/>
</dbReference>
<dbReference type="GO" id="GO:0016829">
    <property type="term" value="F:lyase activity"/>
    <property type="evidence" value="ECO:0007669"/>
    <property type="project" value="UniProtKB-KW"/>
</dbReference>
<accession>A0A1F5R8V0</accession>
<organism evidence="1 2">
    <name type="scientific">Candidatus Edwardsbacteria bacterium GWF2_54_11</name>
    <dbReference type="NCBI Taxonomy" id="1817851"/>
    <lineage>
        <taxon>Bacteria</taxon>
        <taxon>Candidatus Edwardsiibacteriota</taxon>
    </lineage>
</organism>
<protein>
    <submittedName>
        <fullName evidence="1">Aspartate ammonia-lyase</fullName>
    </submittedName>
</protein>
<evidence type="ECO:0000313" key="2">
    <source>
        <dbReference type="Proteomes" id="UP000177230"/>
    </source>
</evidence>
<reference evidence="1 2" key="1">
    <citation type="journal article" date="2016" name="Nat. Commun.">
        <title>Thousands of microbial genomes shed light on interconnected biogeochemical processes in an aquifer system.</title>
        <authorList>
            <person name="Anantharaman K."/>
            <person name="Brown C.T."/>
            <person name="Hug L.A."/>
            <person name="Sharon I."/>
            <person name="Castelle C.J."/>
            <person name="Probst A.J."/>
            <person name="Thomas B.C."/>
            <person name="Singh A."/>
            <person name="Wilkins M.J."/>
            <person name="Karaoz U."/>
            <person name="Brodie E.L."/>
            <person name="Williams K.H."/>
            <person name="Hubbard S.S."/>
            <person name="Banfield J.F."/>
        </authorList>
    </citation>
    <scope>NUCLEOTIDE SEQUENCE [LARGE SCALE GENOMIC DNA]</scope>
</reference>
<dbReference type="GO" id="GO:0003676">
    <property type="term" value="F:nucleic acid binding"/>
    <property type="evidence" value="ECO:0007669"/>
    <property type="project" value="InterPro"/>
</dbReference>
<sequence>MSNKEKLNTVLSGVSGEYFVAAELSKRGYIASITLRNTKGVDILCSNAEATKTVGIQVKTSSGAKRSWILNQKAEKYFADNLFYIFVNLYKNKKHPDYFIVPSKVVSKYCKKGHSNWLRTPGKRGQKHNDTPMRKFHDPEEEYLNRWELLNL</sequence>
<evidence type="ECO:0000313" key="1">
    <source>
        <dbReference type="EMBL" id="OGF10471.1"/>
    </source>
</evidence>
<dbReference type="EMBL" id="MFFM01000038">
    <property type="protein sequence ID" value="OGF10471.1"/>
    <property type="molecule type" value="Genomic_DNA"/>
</dbReference>
<comment type="caution">
    <text evidence="1">The sequence shown here is derived from an EMBL/GenBank/DDBJ whole genome shotgun (WGS) entry which is preliminary data.</text>
</comment>
<name>A0A1F5R8V0_9BACT</name>
<gene>
    <name evidence="1" type="ORF">A2024_08965</name>
</gene>
<proteinExistence type="predicted"/>
<dbReference type="Proteomes" id="UP000177230">
    <property type="component" value="Unassembled WGS sequence"/>
</dbReference>
<keyword evidence="1" id="KW-0456">Lyase</keyword>
<dbReference type="Gene3D" id="3.40.1350.10">
    <property type="match status" value="1"/>
</dbReference>
<dbReference type="AlphaFoldDB" id="A0A1F5R8V0"/>